<dbReference type="Proteomes" id="UP000248079">
    <property type="component" value="Unassembled WGS sequence"/>
</dbReference>
<dbReference type="RefSeq" id="WP_110359904.1">
    <property type="nucleotide sequence ID" value="NZ_QFLI01000002.1"/>
</dbReference>
<keyword evidence="2" id="KW-1185">Reference proteome</keyword>
<name>A0A2V4A4I1_9BACT</name>
<proteinExistence type="predicted"/>
<dbReference type="AlphaFoldDB" id="A0A2V4A4I1"/>
<dbReference type="OrthoDB" id="1159966at2"/>
<dbReference type="EMBL" id="QFLI01000002">
    <property type="protein sequence ID" value="PXY02270.1"/>
    <property type="molecule type" value="Genomic_DNA"/>
</dbReference>
<sequence>MFLRGKVTVDPEQLTHIKVEKPEGSFRKLFYHITGGKVGDKKEIETLKAISIIQQMHSTFACMGIDNVIRINHDDIEIYFDTKGEKADLDFAMDKYSIEIDETMSKYFDSLWMVLEHEDEEFKYLIEISVNRNHKVNEYPIEIIVSGLLKEFGDLKGEQLKNKLNGVFKNQKRYDRYINDSKQKFDSFLNNLSFELQKRIRVDDVKIQSTNRLIVQKEQAKKSGEEVKPSSYAGTPYTYYGFSDFLLYSVLWSELCFDRNIHVSDAEIINEDGHLFGEIGESGMDAAEGSIFDKDVSIEDLSASDGSTLLEGDSLLDTSDSGVFESAFESDGGGWFDSVSDGGFDFDF</sequence>
<accession>A0A2V4A4I1</accession>
<reference evidence="1 2" key="1">
    <citation type="submission" date="2018-05" db="EMBL/GenBank/DDBJ databases">
        <title>Marinifilum breve JC075T sp. nov., a marine bacterium isolated from Yongle Blue Hole in the South China Sea.</title>
        <authorList>
            <person name="Fu T."/>
        </authorList>
    </citation>
    <scope>NUCLEOTIDE SEQUENCE [LARGE SCALE GENOMIC DNA]</scope>
    <source>
        <strain evidence="1 2">JC075</strain>
    </source>
</reference>
<evidence type="ECO:0000313" key="2">
    <source>
        <dbReference type="Proteomes" id="UP000248079"/>
    </source>
</evidence>
<comment type="caution">
    <text evidence="1">The sequence shown here is derived from an EMBL/GenBank/DDBJ whole genome shotgun (WGS) entry which is preliminary data.</text>
</comment>
<gene>
    <name evidence="1" type="ORF">DF185_06380</name>
</gene>
<protein>
    <submittedName>
        <fullName evidence="1">Uncharacterized protein</fullName>
    </submittedName>
</protein>
<organism evidence="1 2">
    <name type="scientific">Marinifilum breve</name>
    <dbReference type="NCBI Taxonomy" id="2184082"/>
    <lineage>
        <taxon>Bacteria</taxon>
        <taxon>Pseudomonadati</taxon>
        <taxon>Bacteroidota</taxon>
        <taxon>Bacteroidia</taxon>
        <taxon>Marinilabiliales</taxon>
        <taxon>Marinifilaceae</taxon>
    </lineage>
</organism>
<evidence type="ECO:0000313" key="1">
    <source>
        <dbReference type="EMBL" id="PXY02270.1"/>
    </source>
</evidence>